<organism evidence="2">
    <name type="scientific">uncultured marine thaumarchaeote KM3_15_E05</name>
    <dbReference type="NCBI Taxonomy" id="1456027"/>
    <lineage>
        <taxon>Archaea</taxon>
        <taxon>Nitrososphaerota</taxon>
        <taxon>environmental samples</taxon>
    </lineage>
</organism>
<accession>A0A075GI64</accession>
<evidence type="ECO:0000313" key="2">
    <source>
        <dbReference type="EMBL" id="AIF02850.1"/>
    </source>
</evidence>
<feature type="transmembrane region" description="Helical" evidence="1">
    <location>
        <begin position="96"/>
        <end position="116"/>
    </location>
</feature>
<name>A0A075GI64_9ARCH</name>
<dbReference type="AlphaFoldDB" id="A0A075GI64"/>
<evidence type="ECO:0000256" key="1">
    <source>
        <dbReference type="SAM" id="Phobius"/>
    </source>
</evidence>
<keyword evidence="1" id="KW-1133">Transmembrane helix</keyword>
<proteinExistence type="predicted"/>
<sequence>MTFTTDIDDLIRLDRGDTKRLRNIRDVIKHDNFITSVDKKYVESLISTYLKNQSLDGSEVNIKSRTVVELKDNVKPTSRETTSSNSLFSGSNNKKLGILAGVAAVIAIVVVVGFSASTDQIDITTISDIVPSSTPQIIINVDGSSYKTADIISVSGSIKSADGKSVELSIENTSGDKIWREYIDIKNNGQFSTLVIAAGFGWDDSGTYVLKAQHNELENKIKFSFNA</sequence>
<protein>
    <submittedName>
        <fullName evidence="2">Uncharacterized protein</fullName>
    </submittedName>
</protein>
<dbReference type="EMBL" id="KF900663">
    <property type="protein sequence ID" value="AIF02850.1"/>
    <property type="molecule type" value="Genomic_DNA"/>
</dbReference>
<keyword evidence="1" id="KW-0472">Membrane</keyword>
<reference evidence="2" key="1">
    <citation type="journal article" date="2014" name="Genome Biol. Evol.">
        <title>Pangenome evidence for extensive interdomain horizontal transfer affecting lineage core and shell genes in uncultured planktonic thaumarchaeota and euryarchaeota.</title>
        <authorList>
            <person name="Deschamps P."/>
            <person name="Zivanovic Y."/>
            <person name="Moreira D."/>
            <person name="Rodriguez-Valera F."/>
            <person name="Lopez-Garcia P."/>
        </authorList>
    </citation>
    <scope>NUCLEOTIDE SEQUENCE</scope>
</reference>
<keyword evidence="1" id="KW-0812">Transmembrane</keyword>